<proteinExistence type="predicted"/>
<comment type="caution">
    <text evidence="1">The sequence shown here is derived from an EMBL/GenBank/DDBJ whole genome shotgun (WGS) entry which is preliminary data.</text>
</comment>
<dbReference type="EMBL" id="JAHQIW010007402">
    <property type="protein sequence ID" value="KAJ1374127.1"/>
    <property type="molecule type" value="Genomic_DNA"/>
</dbReference>
<reference evidence="1" key="1">
    <citation type="submission" date="2021-06" db="EMBL/GenBank/DDBJ databases">
        <title>Parelaphostrongylus tenuis whole genome reference sequence.</title>
        <authorList>
            <person name="Garwood T.J."/>
            <person name="Larsen P.A."/>
            <person name="Fountain-Jones N.M."/>
            <person name="Garbe J.R."/>
            <person name="Macchietto M.G."/>
            <person name="Kania S.A."/>
            <person name="Gerhold R.W."/>
            <person name="Richards J.E."/>
            <person name="Wolf T.M."/>
        </authorList>
    </citation>
    <scope>NUCLEOTIDE SEQUENCE</scope>
    <source>
        <strain evidence="1">MNPRO001-30</strain>
        <tissue evidence="1">Meninges</tissue>
    </source>
</reference>
<gene>
    <name evidence="1" type="ORF">KIN20_036740</name>
</gene>
<accession>A0AAD5RDG1</accession>
<name>A0AAD5RDG1_PARTN</name>
<keyword evidence="2" id="KW-1185">Reference proteome</keyword>
<sequence length="111" mass="12214">MKEEDFPEGFRVIRLTTSARTVKSLQPQDRQYRFQLLKMGSSKVCSAITIGRSNIATYVTVSAGICATAKPPLVFINGNVEINAARYQQQDLQSALESQSAQQFVADGITL</sequence>
<organism evidence="1 2">
    <name type="scientific">Parelaphostrongylus tenuis</name>
    <name type="common">Meningeal worm</name>
    <dbReference type="NCBI Taxonomy" id="148309"/>
    <lineage>
        <taxon>Eukaryota</taxon>
        <taxon>Metazoa</taxon>
        <taxon>Ecdysozoa</taxon>
        <taxon>Nematoda</taxon>
        <taxon>Chromadorea</taxon>
        <taxon>Rhabditida</taxon>
        <taxon>Rhabditina</taxon>
        <taxon>Rhabditomorpha</taxon>
        <taxon>Strongyloidea</taxon>
        <taxon>Metastrongylidae</taxon>
        <taxon>Parelaphostrongylus</taxon>
    </lineage>
</organism>
<dbReference type="AlphaFoldDB" id="A0AAD5RDG1"/>
<protein>
    <submittedName>
        <fullName evidence="1">Uncharacterized protein</fullName>
    </submittedName>
</protein>
<evidence type="ECO:0000313" key="1">
    <source>
        <dbReference type="EMBL" id="KAJ1374127.1"/>
    </source>
</evidence>
<dbReference type="Proteomes" id="UP001196413">
    <property type="component" value="Unassembled WGS sequence"/>
</dbReference>
<evidence type="ECO:0000313" key="2">
    <source>
        <dbReference type="Proteomes" id="UP001196413"/>
    </source>
</evidence>